<evidence type="ECO:0000256" key="7">
    <source>
        <dbReference type="ARBA" id="ARBA00048125"/>
    </source>
</evidence>
<feature type="compositionally biased region" description="Basic and acidic residues" evidence="8">
    <location>
        <begin position="112"/>
        <end position="121"/>
    </location>
</feature>
<comment type="similarity">
    <text evidence="4">Belongs to the DPH3 family.</text>
</comment>
<gene>
    <name evidence="10" type="ORF">pipiens_008629</name>
</gene>
<evidence type="ECO:0000256" key="5">
    <source>
        <dbReference type="ARBA" id="ARBA00036267"/>
    </source>
</evidence>
<protein>
    <recommendedName>
        <fullName evidence="6">Diphthamide biosynthesis protein 3</fullName>
    </recommendedName>
</protein>
<dbReference type="PANTHER" id="PTHR21454">
    <property type="entry name" value="DPH3 HOMOLOG-RELATED"/>
    <property type="match status" value="1"/>
</dbReference>
<comment type="caution">
    <text evidence="10">The sequence shown here is derived from an EMBL/GenBank/DDBJ whole genome shotgun (WGS) entry which is preliminary data.</text>
</comment>
<reference evidence="10 11" key="1">
    <citation type="submission" date="2024-05" db="EMBL/GenBank/DDBJ databases">
        <title>Culex pipiens pipiens assembly and annotation.</title>
        <authorList>
            <person name="Alout H."/>
            <person name="Durand T."/>
        </authorList>
    </citation>
    <scope>NUCLEOTIDE SEQUENCE [LARGE SCALE GENOMIC DNA]</scope>
    <source>
        <strain evidence="10">HA-2024</strain>
        <tissue evidence="10">Whole body</tissue>
    </source>
</reference>
<comment type="catalytic activity">
    <reaction evidence="5">
        <text>[3Fe-4S](1+)-[protein] + Fe(2+)-[Dph3] = [3Fe-4S](0)-[protein] + Fe(3+)-[Dph3]</text>
        <dbReference type="Rhea" id="RHEA:71235"/>
        <dbReference type="Rhea" id="RHEA-COMP:17996"/>
        <dbReference type="Rhea" id="RHEA-COMP:17997"/>
        <dbReference type="Rhea" id="RHEA-COMP:18002"/>
        <dbReference type="Rhea" id="RHEA-COMP:18003"/>
        <dbReference type="ChEBI" id="CHEBI:29033"/>
        <dbReference type="ChEBI" id="CHEBI:29034"/>
        <dbReference type="ChEBI" id="CHEBI:33751"/>
        <dbReference type="ChEBI" id="CHEBI:47402"/>
        <dbReference type="ChEBI" id="CHEBI:83228"/>
    </reaction>
</comment>
<proteinExistence type="inferred from homology"/>
<dbReference type="PANTHER" id="PTHR21454:SF31">
    <property type="entry name" value="DIPHTHAMIDE BIOSYNTHESIS PROTEIN 3"/>
    <property type="match status" value="1"/>
</dbReference>
<evidence type="ECO:0000256" key="6">
    <source>
        <dbReference type="ARBA" id="ARBA00041070"/>
    </source>
</evidence>
<keyword evidence="11" id="KW-1185">Reference proteome</keyword>
<evidence type="ECO:0000256" key="4">
    <source>
        <dbReference type="ARBA" id="ARBA00024032"/>
    </source>
</evidence>
<evidence type="ECO:0000256" key="2">
    <source>
        <dbReference type="ARBA" id="ARBA00022723"/>
    </source>
</evidence>
<evidence type="ECO:0000256" key="8">
    <source>
        <dbReference type="SAM" id="MobiDB-lite"/>
    </source>
</evidence>
<evidence type="ECO:0000259" key="9">
    <source>
        <dbReference type="PROSITE" id="PS51074"/>
    </source>
</evidence>
<dbReference type="EMBL" id="JBEHCU010005742">
    <property type="protein sequence ID" value="KAL1398856.1"/>
    <property type="molecule type" value="Genomic_DNA"/>
</dbReference>
<dbReference type="AlphaFoldDB" id="A0ABD1DGN2"/>
<organism evidence="10 11">
    <name type="scientific">Culex pipiens pipiens</name>
    <name type="common">Northern house mosquito</name>
    <dbReference type="NCBI Taxonomy" id="38569"/>
    <lineage>
        <taxon>Eukaryota</taxon>
        <taxon>Metazoa</taxon>
        <taxon>Ecdysozoa</taxon>
        <taxon>Arthropoda</taxon>
        <taxon>Hexapoda</taxon>
        <taxon>Insecta</taxon>
        <taxon>Pterygota</taxon>
        <taxon>Neoptera</taxon>
        <taxon>Endopterygota</taxon>
        <taxon>Diptera</taxon>
        <taxon>Nematocera</taxon>
        <taxon>Culicoidea</taxon>
        <taxon>Culicidae</taxon>
        <taxon>Culicinae</taxon>
        <taxon>Culicini</taxon>
        <taxon>Culex</taxon>
        <taxon>Culex</taxon>
    </lineage>
</organism>
<sequence length="121" mass="13590">MLTCMQASAVNKIYHAGSVAGRLLRKTKPRGTMAVYHDEVEIEDFEYDEEDEMYYYPCPCGDRFQVSREELEAGEEVATCPSCSLIVKVIYDPETFQARQDEVEVGSSKGGSSKEKEVSSE</sequence>
<evidence type="ECO:0000313" key="11">
    <source>
        <dbReference type="Proteomes" id="UP001562425"/>
    </source>
</evidence>
<dbReference type="SUPFAM" id="SSF144217">
    <property type="entry name" value="CSL zinc finger"/>
    <property type="match status" value="1"/>
</dbReference>
<feature type="region of interest" description="Disordered" evidence="8">
    <location>
        <begin position="101"/>
        <end position="121"/>
    </location>
</feature>
<keyword evidence="2" id="KW-0479">Metal-binding</keyword>
<comment type="catalytic activity">
    <reaction evidence="7">
        <text>2 [3Fe-4S](0)-[protein] + 2 Fe(2+)-[Dph3] + NADH = 2 [4Fe-4S](1+)-[protein] + 2 [Dph3] + NAD(+) + H(+)</text>
        <dbReference type="Rhea" id="RHEA:71239"/>
        <dbReference type="Rhea" id="RHEA-COMP:17997"/>
        <dbReference type="Rhea" id="RHEA-COMP:17998"/>
        <dbReference type="Rhea" id="RHEA-COMP:18001"/>
        <dbReference type="Rhea" id="RHEA-COMP:18002"/>
        <dbReference type="ChEBI" id="CHEBI:15378"/>
        <dbReference type="ChEBI" id="CHEBI:29033"/>
        <dbReference type="ChEBI" id="CHEBI:33723"/>
        <dbReference type="ChEBI" id="CHEBI:47402"/>
        <dbReference type="ChEBI" id="CHEBI:57540"/>
        <dbReference type="ChEBI" id="CHEBI:57945"/>
        <dbReference type="ChEBI" id="CHEBI:83228"/>
    </reaction>
</comment>
<dbReference type="Gene3D" id="3.10.660.10">
    <property type="entry name" value="DPH Zinc finger"/>
    <property type="match status" value="1"/>
</dbReference>
<keyword evidence="3" id="KW-0408">Iron</keyword>
<evidence type="ECO:0000313" key="10">
    <source>
        <dbReference type="EMBL" id="KAL1398856.1"/>
    </source>
</evidence>
<dbReference type="FunFam" id="3.10.660.10:FF:000001">
    <property type="entry name" value="Diphthamide biosynthesis 3"/>
    <property type="match status" value="1"/>
</dbReference>
<dbReference type="InterPro" id="IPR007872">
    <property type="entry name" value="DPH_MB_dom"/>
</dbReference>
<feature type="domain" description="DPH-type MB" evidence="9">
    <location>
        <begin position="36"/>
        <end position="92"/>
    </location>
</feature>
<evidence type="ECO:0000256" key="3">
    <source>
        <dbReference type="ARBA" id="ARBA00023004"/>
    </source>
</evidence>
<dbReference type="PROSITE" id="PS51074">
    <property type="entry name" value="DPH_MB"/>
    <property type="match status" value="1"/>
</dbReference>
<dbReference type="Pfam" id="PF05207">
    <property type="entry name" value="Zn_ribbon_CSL"/>
    <property type="match status" value="1"/>
</dbReference>
<dbReference type="InterPro" id="IPR036671">
    <property type="entry name" value="DPH_MB_sf"/>
</dbReference>
<dbReference type="GO" id="GO:0046872">
    <property type="term" value="F:metal ion binding"/>
    <property type="evidence" value="ECO:0007669"/>
    <property type="project" value="UniProtKB-KW"/>
</dbReference>
<dbReference type="Proteomes" id="UP001562425">
    <property type="component" value="Unassembled WGS sequence"/>
</dbReference>
<accession>A0ABD1DGN2</accession>
<evidence type="ECO:0000256" key="1">
    <source>
        <dbReference type="ARBA" id="ARBA00005156"/>
    </source>
</evidence>
<comment type="pathway">
    <text evidence="1">Protein modification; peptidyl-diphthamide biosynthesis.</text>
</comment>
<dbReference type="InterPro" id="IPR044248">
    <property type="entry name" value="DPH3/4-like"/>
</dbReference>
<name>A0ABD1DGN2_CULPP</name>